<comment type="caution">
    <text evidence="2">The sequence shown here is derived from an EMBL/GenBank/DDBJ whole genome shotgun (WGS) entry which is preliminary data.</text>
</comment>
<name>A0AA87ZWE8_FICCA</name>
<evidence type="ECO:0000313" key="3">
    <source>
        <dbReference type="Proteomes" id="UP001187192"/>
    </source>
</evidence>
<evidence type="ECO:0000256" key="1">
    <source>
        <dbReference type="SAM" id="MobiDB-lite"/>
    </source>
</evidence>
<dbReference type="AlphaFoldDB" id="A0AA87ZWE8"/>
<gene>
    <name evidence="2" type="ORF">TIFTF001_014235</name>
</gene>
<accession>A0AA87ZWE8</accession>
<dbReference type="EMBL" id="BTGU01000019">
    <property type="protein sequence ID" value="GMN45029.1"/>
    <property type="molecule type" value="Genomic_DNA"/>
</dbReference>
<organism evidence="2 3">
    <name type="scientific">Ficus carica</name>
    <name type="common">Common fig</name>
    <dbReference type="NCBI Taxonomy" id="3494"/>
    <lineage>
        <taxon>Eukaryota</taxon>
        <taxon>Viridiplantae</taxon>
        <taxon>Streptophyta</taxon>
        <taxon>Embryophyta</taxon>
        <taxon>Tracheophyta</taxon>
        <taxon>Spermatophyta</taxon>
        <taxon>Magnoliopsida</taxon>
        <taxon>eudicotyledons</taxon>
        <taxon>Gunneridae</taxon>
        <taxon>Pentapetalae</taxon>
        <taxon>rosids</taxon>
        <taxon>fabids</taxon>
        <taxon>Rosales</taxon>
        <taxon>Moraceae</taxon>
        <taxon>Ficeae</taxon>
        <taxon>Ficus</taxon>
    </lineage>
</organism>
<sequence length="57" mass="6510">MLGRKSTEKGQQALRAEERMLGRRRMNRKERMGARTSIVEIGRNSVGMTIVKRGHIA</sequence>
<protein>
    <submittedName>
        <fullName evidence="2">Uncharacterized protein</fullName>
    </submittedName>
</protein>
<feature type="region of interest" description="Disordered" evidence="1">
    <location>
        <begin position="1"/>
        <end position="35"/>
    </location>
</feature>
<dbReference type="Proteomes" id="UP001187192">
    <property type="component" value="Unassembled WGS sequence"/>
</dbReference>
<keyword evidence="3" id="KW-1185">Reference proteome</keyword>
<reference evidence="2" key="1">
    <citation type="submission" date="2023-07" db="EMBL/GenBank/DDBJ databases">
        <title>draft genome sequence of fig (Ficus carica).</title>
        <authorList>
            <person name="Takahashi T."/>
            <person name="Nishimura K."/>
        </authorList>
    </citation>
    <scope>NUCLEOTIDE SEQUENCE</scope>
</reference>
<evidence type="ECO:0000313" key="2">
    <source>
        <dbReference type="EMBL" id="GMN45029.1"/>
    </source>
</evidence>
<proteinExistence type="predicted"/>